<feature type="domain" description="Essential protein Yae1 N-terminal" evidence="5">
    <location>
        <begin position="44"/>
        <end position="82"/>
    </location>
</feature>
<evidence type="ECO:0000313" key="6">
    <source>
        <dbReference type="EMBL" id="KAG8572545.1"/>
    </source>
</evidence>
<dbReference type="Proteomes" id="UP000824782">
    <property type="component" value="Unassembled WGS sequence"/>
</dbReference>
<evidence type="ECO:0000256" key="3">
    <source>
        <dbReference type="ARBA" id="ARBA00022490"/>
    </source>
</evidence>
<protein>
    <recommendedName>
        <fullName evidence="5">Essential protein Yae1 N-terminal domain-containing protein</fullName>
    </recommendedName>
</protein>
<dbReference type="InterPro" id="IPR019191">
    <property type="entry name" value="Essential_protein_Yae1_N"/>
</dbReference>
<evidence type="ECO:0000313" key="7">
    <source>
        <dbReference type="Proteomes" id="UP000824782"/>
    </source>
</evidence>
<dbReference type="PANTHER" id="PTHR18829:SF0">
    <property type="entry name" value="PROTEIN YAE1 HOMOLOG"/>
    <property type="match status" value="1"/>
</dbReference>
<dbReference type="InterPro" id="IPR038881">
    <property type="entry name" value="Yae1-like"/>
</dbReference>
<evidence type="ECO:0000259" key="5">
    <source>
        <dbReference type="Pfam" id="PF09811"/>
    </source>
</evidence>
<accession>A0AAV7BIU1</accession>
<evidence type="ECO:0000256" key="4">
    <source>
        <dbReference type="ARBA" id="ARBA00023242"/>
    </source>
</evidence>
<dbReference type="EMBL" id="WNYA01000005">
    <property type="protein sequence ID" value="KAG8572545.1"/>
    <property type="molecule type" value="Genomic_DNA"/>
</dbReference>
<organism evidence="6 7">
    <name type="scientific">Engystomops pustulosus</name>
    <name type="common">Tungara frog</name>
    <name type="synonym">Physalaemus pustulosus</name>
    <dbReference type="NCBI Taxonomy" id="76066"/>
    <lineage>
        <taxon>Eukaryota</taxon>
        <taxon>Metazoa</taxon>
        <taxon>Chordata</taxon>
        <taxon>Craniata</taxon>
        <taxon>Vertebrata</taxon>
        <taxon>Euteleostomi</taxon>
        <taxon>Amphibia</taxon>
        <taxon>Batrachia</taxon>
        <taxon>Anura</taxon>
        <taxon>Neobatrachia</taxon>
        <taxon>Hyloidea</taxon>
        <taxon>Leptodactylidae</taxon>
        <taxon>Leiuperinae</taxon>
        <taxon>Engystomops</taxon>
    </lineage>
</organism>
<dbReference type="PANTHER" id="PTHR18829">
    <property type="entry name" value="PROTEIN YAE1 HOMOLOG"/>
    <property type="match status" value="1"/>
</dbReference>
<evidence type="ECO:0000256" key="1">
    <source>
        <dbReference type="ARBA" id="ARBA00004123"/>
    </source>
</evidence>
<dbReference type="GO" id="GO:0005737">
    <property type="term" value="C:cytoplasm"/>
    <property type="evidence" value="ECO:0007669"/>
    <property type="project" value="UniProtKB-SubCell"/>
</dbReference>
<name>A0AAV7BIU1_ENGPU</name>
<keyword evidence="7" id="KW-1185">Reference proteome</keyword>
<reference evidence="6" key="1">
    <citation type="thesis" date="2020" institute="ProQuest LLC" country="789 East Eisenhower Parkway, Ann Arbor, MI, USA">
        <title>Comparative Genomics and Chromosome Evolution.</title>
        <authorList>
            <person name="Mudd A.B."/>
        </authorList>
    </citation>
    <scope>NUCLEOTIDE SEQUENCE</scope>
    <source>
        <strain evidence="6">237g6f4</strain>
        <tissue evidence="6">Blood</tissue>
    </source>
</reference>
<keyword evidence="4" id="KW-0539">Nucleus</keyword>
<comment type="caution">
    <text evidence="6">The sequence shown here is derived from an EMBL/GenBank/DDBJ whole genome shotgun (WGS) entry which is preliminary data.</text>
</comment>
<keyword evidence="3" id="KW-0963">Cytoplasm</keyword>
<proteinExistence type="predicted"/>
<comment type="subcellular location">
    <subcellularLocation>
        <location evidence="2">Cytoplasm</location>
    </subcellularLocation>
    <subcellularLocation>
        <location evidence="1">Nucleus</location>
    </subcellularLocation>
</comment>
<gene>
    <name evidence="6" type="ORF">GDO81_012083</name>
</gene>
<dbReference type="GO" id="GO:0005634">
    <property type="term" value="C:nucleus"/>
    <property type="evidence" value="ECO:0007669"/>
    <property type="project" value="UniProtKB-SubCell"/>
</dbReference>
<sequence length="221" mass="24511">MSWVQAGAELRAQEGDEVFDEEADEMKLLQNDWKKSMEKRVKEGYLDGMEAGKENSLQSGFNSGYKLGVNLLMPCGEIRGTLSALITWCQIHDSHPSICKQLGELLTSVVQCEDNVVKRLSSIYQISHPSDLSSALEDMDFTSGTKESNEGSCNLGPDCCVNKDSFPTSLHRCRTTQQISDVLKHELVQILRDAIAIAQQNNLPSDFLTSLHSLETKHAGF</sequence>
<evidence type="ECO:0000256" key="2">
    <source>
        <dbReference type="ARBA" id="ARBA00004496"/>
    </source>
</evidence>
<dbReference type="Pfam" id="PF09811">
    <property type="entry name" value="Yae1_N"/>
    <property type="match status" value="1"/>
</dbReference>
<dbReference type="AlphaFoldDB" id="A0AAV7BIU1"/>